<gene>
    <name evidence="4" type="ORF">RUM44_004680</name>
</gene>
<dbReference type="EMBL" id="JAWJWF010000004">
    <property type="protein sequence ID" value="KAK6634072.1"/>
    <property type="molecule type" value="Genomic_DNA"/>
</dbReference>
<dbReference type="InterPro" id="IPR036116">
    <property type="entry name" value="FN3_sf"/>
</dbReference>
<feature type="compositionally biased region" description="Low complexity" evidence="2">
    <location>
        <begin position="119"/>
        <end position="131"/>
    </location>
</feature>
<keyword evidence="5" id="KW-1185">Reference proteome</keyword>
<evidence type="ECO:0000313" key="5">
    <source>
        <dbReference type="Proteomes" id="UP001359485"/>
    </source>
</evidence>
<feature type="compositionally biased region" description="Acidic residues" evidence="2">
    <location>
        <begin position="1"/>
        <end position="11"/>
    </location>
</feature>
<dbReference type="CDD" id="cd00063">
    <property type="entry name" value="FN3"/>
    <property type="match status" value="2"/>
</dbReference>
<dbReference type="Proteomes" id="UP001359485">
    <property type="component" value="Unassembled WGS sequence"/>
</dbReference>
<feature type="compositionally biased region" description="Basic and acidic residues" evidence="2">
    <location>
        <begin position="89"/>
        <end position="111"/>
    </location>
</feature>
<keyword evidence="1" id="KW-0880">Kelch repeat</keyword>
<dbReference type="InterPro" id="IPR013783">
    <property type="entry name" value="Ig-like_fold"/>
</dbReference>
<organism evidence="4 5">
    <name type="scientific">Polyplax serrata</name>
    <name type="common">Common mouse louse</name>
    <dbReference type="NCBI Taxonomy" id="468196"/>
    <lineage>
        <taxon>Eukaryota</taxon>
        <taxon>Metazoa</taxon>
        <taxon>Ecdysozoa</taxon>
        <taxon>Arthropoda</taxon>
        <taxon>Hexapoda</taxon>
        <taxon>Insecta</taxon>
        <taxon>Pterygota</taxon>
        <taxon>Neoptera</taxon>
        <taxon>Paraneoptera</taxon>
        <taxon>Psocodea</taxon>
        <taxon>Troctomorpha</taxon>
        <taxon>Phthiraptera</taxon>
        <taxon>Anoplura</taxon>
        <taxon>Polyplacidae</taxon>
        <taxon>Polyplax</taxon>
    </lineage>
</organism>
<dbReference type="PANTHER" id="PTHR46003:SF1">
    <property type="entry name" value="HOST CELL FACTOR"/>
    <property type="match status" value="1"/>
</dbReference>
<accession>A0ABR1B3J4</accession>
<dbReference type="SUPFAM" id="SSF49265">
    <property type="entry name" value="Fibronectin type III"/>
    <property type="match status" value="1"/>
</dbReference>
<dbReference type="Gene3D" id="2.60.40.10">
    <property type="entry name" value="Immunoglobulins"/>
    <property type="match status" value="2"/>
</dbReference>
<dbReference type="PANTHER" id="PTHR46003">
    <property type="entry name" value="HOST CELL FACTOR"/>
    <property type="match status" value="1"/>
</dbReference>
<dbReference type="PROSITE" id="PS50853">
    <property type="entry name" value="FN3"/>
    <property type="match status" value="1"/>
</dbReference>
<dbReference type="SMART" id="SM00060">
    <property type="entry name" value="FN3"/>
    <property type="match status" value="2"/>
</dbReference>
<evidence type="ECO:0000259" key="3">
    <source>
        <dbReference type="PROSITE" id="PS50853"/>
    </source>
</evidence>
<dbReference type="InterPro" id="IPR003961">
    <property type="entry name" value="FN3_dom"/>
</dbReference>
<reference evidence="4 5" key="1">
    <citation type="submission" date="2023-09" db="EMBL/GenBank/DDBJ databases">
        <title>Genomes of two closely related lineages of the louse Polyplax serrata with different host specificities.</title>
        <authorList>
            <person name="Martinu J."/>
            <person name="Tarabai H."/>
            <person name="Stefka J."/>
            <person name="Hypsa V."/>
        </authorList>
    </citation>
    <scope>NUCLEOTIDE SEQUENCE [LARGE SCALE GENOMIC DNA]</scope>
    <source>
        <strain evidence="4">98ZLc_SE</strain>
    </source>
</reference>
<protein>
    <recommendedName>
        <fullName evidence="3">Fibronectin type-III domain-containing protein</fullName>
    </recommendedName>
</protein>
<sequence length="429" mass="46100">MEMPELNEDILAEPNAEMMNQADDSGSLDESVLQANNMDASDEKTEDADGEDKAGEQSEDTLEDMNMAKADDEGMLPQRGALNEQGEVDGEKPGDEPAAKKAKLDETEKILASDQFDEQQQQQQQQQQQLQPDSDADGQSQQDESELQGDGNEQQELMDVDKSAQESVGLNKDADKQSTGPDTDMLATLASAALEQDPKDKNVAGGNTPKSPVIKAESETPKKKQEMWCNVGVFDTNTTIVSDYLATPETNEHLDLVTATIGGRRIQLEPGTAYKFRVCAVNGCGTGPWSDVAAFKTTLPGFPGAPSAIKISKSPEGAHLTWEPPGDKSSEILEYAVYLAVRSASQGCQPVTTNQAQLAFVRVFCGPTNKCTVGNNSLNAAHIDTTTKPAIIFRIAARNSKGYGPATQVRWLQDSQNGTAQGGKRAVKS</sequence>
<evidence type="ECO:0000256" key="2">
    <source>
        <dbReference type="SAM" id="MobiDB-lite"/>
    </source>
</evidence>
<proteinExistence type="predicted"/>
<comment type="caution">
    <text evidence="4">The sequence shown here is derived from an EMBL/GenBank/DDBJ whole genome shotgun (WGS) entry which is preliminary data.</text>
</comment>
<feature type="domain" description="Fibronectin type-III" evidence="3">
    <location>
        <begin position="209"/>
        <end position="301"/>
    </location>
</feature>
<feature type="region of interest" description="Disordered" evidence="2">
    <location>
        <begin position="1"/>
        <end position="221"/>
    </location>
</feature>
<dbReference type="InterPro" id="IPR043536">
    <property type="entry name" value="HCF1/2"/>
</dbReference>
<evidence type="ECO:0000256" key="1">
    <source>
        <dbReference type="ARBA" id="ARBA00022441"/>
    </source>
</evidence>
<name>A0ABR1B3J4_POLSC</name>
<evidence type="ECO:0000313" key="4">
    <source>
        <dbReference type="EMBL" id="KAK6634072.1"/>
    </source>
</evidence>